<organism evidence="1 2">
    <name type="scientific">Pantoea deleyi</name>
    <dbReference type="NCBI Taxonomy" id="470932"/>
    <lineage>
        <taxon>Bacteria</taxon>
        <taxon>Pseudomonadati</taxon>
        <taxon>Pseudomonadota</taxon>
        <taxon>Gammaproteobacteria</taxon>
        <taxon>Enterobacterales</taxon>
        <taxon>Erwiniaceae</taxon>
        <taxon>Pantoea</taxon>
    </lineage>
</organism>
<evidence type="ECO:0000313" key="2">
    <source>
        <dbReference type="Proteomes" id="UP000317747"/>
    </source>
</evidence>
<dbReference type="EMBL" id="VHJA01000052">
    <property type="protein sequence ID" value="TPV42969.1"/>
    <property type="molecule type" value="Genomic_DNA"/>
</dbReference>
<accession>A0A506QAX2</accession>
<dbReference type="RefSeq" id="WP_128084102.1">
    <property type="nucleotide sequence ID" value="NZ_CP071405.1"/>
</dbReference>
<gene>
    <name evidence="1" type="ORF">FJW01_09110</name>
</gene>
<name>A0A506QAX2_9GAMM</name>
<reference evidence="1 2" key="1">
    <citation type="submission" date="2019-06" db="EMBL/GenBank/DDBJ databases">
        <title>Taxogenomics and systematics of the genus Pantoea.</title>
        <authorList>
            <person name="Tambong J.T."/>
        </authorList>
    </citation>
    <scope>NUCLEOTIDE SEQUENCE [LARGE SCALE GENOMIC DNA]</scope>
    <source>
        <strain evidence="1 2">LMG 24200</strain>
    </source>
</reference>
<keyword evidence="2" id="KW-1185">Reference proteome</keyword>
<comment type="caution">
    <text evidence="1">The sequence shown here is derived from an EMBL/GenBank/DDBJ whole genome shotgun (WGS) entry which is preliminary data.</text>
</comment>
<dbReference type="AlphaFoldDB" id="A0A506QAX2"/>
<protein>
    <submittedName>
        <fullName evidence="1">Uncharacterized protein</fullName>
    </submittedName>
</protein>
<evidence type="ECO:0000313" key="1">
    <source>
        <dbReference type="EMBL" id="TPV42969.1"/>
    </source>
</evidence>
<dbReference type="Proteomes" id="UP000317747">
    <property type="component" value="Unassembled WGS sequence"/>
</dbReference>
<proteinExistence type="predicted"/>
<sequence>MNNLVKWSAAMAATVLICGGLFIGFVASGSNEVTVYTQRDFFKYHTLTDTDIENAPRITESYYFEAHPGDGYAPSNSIVFKGATETASLRAYLEKLGYAKQKHSLGEKEIWAKPGQLDGDLFYLYFNPITREIELTKVLNN</sequence>
<dbReference type="OrthoDB" id="6463131at2"/>